<proteinExistence type="inferred from homology"/>
<dbReference type="OrthoDB" id="9794365at2"/>
<comment type="subcellular location">
    <subcellularLocation>
        <location evidence="1 8">Cell membrane</location>
        <topology evidence="1 8">Multi-pass membrane protein</topology>
    </subcellularLocation>
</comment>
<keyword evidence="7 8" id="KW-0472">Membrane</keyword>
<keyword evidence="3 8" id="KW-0813">Transport</keyword>
<name>A0A2K9P2C1_9FIRM</name>
<feature type="transmembrane region" description="Helical" evidence="8">
    <location>
        <begin position="117"/>
        <end position="141"/>
    </location>
</feature>
<dbReference type="PROSITE" id="PS51012">
    <property type="entry name" value="ABC_TM2"/>
    <property type="match status" value="1"/>
</dbReference>
<dbReference type="RefSeq" id="WP_102365620.1">
    <property type="nucleotide sequence ID" value="NZ_CP020991.1"/>
</dbReference>
<dbReference type="PANTHER" id="PTHR30413:SF10">
    <property type="entry name" value="CAPSULE POLYSACCHARIDE EXPORT INNER-MEMBRANE PROTEIN CTRC"/>
    <property type="match status" value="1"/>
</dbReference>
<comment type="similarity">
    <text evidence="2 8">Belongs to the ABC-2 integral membrane protein family.</text>
</comment>
<dbReference type="PANTHER" id="PTHR30413">
    <property type="entry name" value="INNER MEMBRANE TRANSPORT PERMEASE"/>
    <property type="match status" value="1"/>
</dbReference>
<dbReference type="KEGG" id="mpec:B9O19_01251"/>
<feature type="domain" description="ABC transmembrane type-2" evidence="9">
    <location>
        <begin position="36"/>
        <end position="258"/>
    </location>
</feature>
<evidence type="ECO:0000256" key="6">
    <source>
        <dbReference type="ARBA" id="ARBA00022989"/>
    </source>
</evidence>
<evidence type="ECO:0000256" key="5">
    <source>
        <dbReference type="ARBA" id="ARBA00022692"/>
    </source>
</evidence>
<dbReference type="InterPro" id="IPR047817">
    <property type="entry name" value="ABC2_TM_bact-type"/>
</dbReference>
<keyword evidence="5 8" id="KW-0812">Transmembrane</keyword>
<sequence>MSVKKFHSSIFNRDKILNIFELAKNDFRSKYAGSVLGVLWAFIYPCLTVVLYWFVFQVALKSKTDDNVPYVLWLVSALVPYLFFCDGLGGCASALTDYSYLVKKVRFDVSVLPAVRLISAFFIHAVFILLLLVTALAFGYFPKIGNVWLIYYVLSESIFLLVLGYLLSALTVFFKDIKNIISVLTQIGYWLTPLFWSSDSLTPWIRNLIFIINPVSYISEGFRNAVLYGGTPVVWYTIYFWGLVIVLDCSAKFIFGRCRSSFSDYI</sequence>
<feature type="transmembrane region" description="Helical" evidence="8">
    <location>
        <begin position="31"/>
        <end position="55"/>
    </location>
</feature>
<evidence type="ECO:0000256" key="7">
    <source>
        <dbReference type="ARBA" id="ARBA00023136"/>
    </source>
</evidence>
<feature type="transmembrane region" description="Helical" evidence="8">
    <location>
        <begin position="70"/>
        <end position="96"/>
    </location>
</feature>
<dbReference type="GO" id="GO:0015920">
    <property type="term" value="P:lipopolysaccharide transport"/>
    <property type="evidence" value="ECO:0007669"/>
    <property type="project" value="TreeGrafter"/>
</dbReference>
<evidence type="ECO:0000259" key="9">
    <source>
        <dbReference type="PROSITE" id="PS51012"/>
    </source>
</evidence>
<dbReference type="EMBL" id="CP020991">
    <property type="protein sequence ID" value="AUO19412.1"/>
    <property type="molecule type" value="Genomic_DNA"/>
</dbReference>
<keyword evidence="11" id="KW-1185">Reference proteome</keyword>
<dbReference type="GeneID" id="98062653"/>
<dbReference type="InterPro" id="IPR013525">
    <property type="entry name" value="ABC2_TM"/>
</dbReference>
<dbReference type="Proteomes" id="UP000235589">
    <property type="component" value="Chromosome"/>
</dbReference>
<evidence type="ECO:0000313" key="11">
    <source>
        <dbReference type="Proteomes" id="UP000235589"/>
    </source>
</evidence>
<feature type="transmembrane region" description="Helical" evidence="8">
    <location>
        <begin position="233"/>
        <end position="255"/>
    </location>
</feature>
<accession>A0A2K9P2C1</accession>
<feature type="transmembrane region" description="Helical" evidence="8">
    <location>
        <begin position="179"/>
        <end position="196"/>
    </location>
</feature>
<feature type="transmembrane region" description="Helical" evidence="8">
    <location>
        <begin position="147"/>
        <end position="167"/>
    </location>
</feature>
<dbReference type="Pfam" id="PF01061">
    <property type="entry name" value="ABC2_membrane"/>
    <property type="match status" value="1"/>
</dbReference>
<evidence type="ECO:0000256" key="8">
    <source>
        <dbReference type="RuleBase" id="RU361157"/>
    </source>
</evidence>
<dbReference type="GO" id="GO:0005886">
    <property type="term" value="C:plasma membrane"/>
    <property type="evidence" value="ECO:0007669"/>
    <property type="project" value="UniProtKB-SubCell"/>
</dbReference>
<dbReference type="AlphaFoldDB" id="A0A2K9P2C1"/>
<gene>
    <name evidence="10" type="ORF">B9O19_01251</name>
</gene>
<protein>
    <recommendedName>
        <fullName evidence="8">Transport permease protein</fullName>
    </recommendedName>
</protein>
<evidence type="ECO:0000313" key="10">
    <source>
        <dbReference type="EMBL" id="AUO19412.1"/>
    </source>
</evidence>
<evidence type="ECO:0000256" key="1">
    <source>
        <dbReference type="ARBA" id="ARBA00004651"/>
    </source>
</evidence>
<organism evidence="10 11">
    <name type="scientific">Monoglobus pectinilyticus</name>
    <dbReference type="NCBI Taxonomy" id="1981510"/>
    <lineage>
        <taxon>Bacteria</taxon>
        <taxon>Bacillati</taxon>
        <taxon>Bacillota</taxon>
        <taxon>Clostridia</taxon>
        <taxon>Monoglobales</taxon>
        <taxon>Monoglobaceae</taxon>
        <taxon>Monoglobus</taxon>
    </lineage>
</organism>
<reference evidence="10 11" key="1">
    <citation type="submission" date="2017-04" db="EMBL/GenBank/DDBJ databases">
        <title>Monoglobus pectinilyticus 14 draft genome.</title>
        <authorList>
            <person name="Kim C."/>
            <person name="Rosendale D.I."/>
            <person name="Kelly W.J."/>
            <person name="Tannock G.W."/>
            <person name="Patchett M.L."/>
            <person name="Jordens J.Z."/>
        </authorList>
    </citation>
    <scope>NUCLEOTIDE SEQUENCE [LARGE SCALE GENOMIC DNA]</scope>
    <source>
        <strain evidence="10 11">14</strain>
    </source>
</reference>
<evidence type="ECO:0000256" key="2">
    <source>
        <dbReference type="ARBA" id="ARBA00007783"/>
    </source>
</evidence>
<keyword evidence="4 8" id="KW-1003">Cell membrane</keyword>
<evidence type="ECO:0000256" key="4">
    <source>
        <dbReference type="ARBA" id="ARBA00022475"/>
    </source>
</evidence>
<dbReference type="GO" id="GO:0140359">
    <property type="term" value="F:ABC-type transporter activity"/>
    <property type="evidence" value="ECO:0007669"/>
    <property type="project" value="InterPro"/>
</dbReference>
<keyword evidence="6 8" id="KW-1133">Transmembrane helix</keyword>
<evidence type="ECO:0000256" key="3">
    <source>
        <dbReference type="ARBA" id="ARBA00022448"/>
    </source>
</evidence>